<proteinExistence type="predicted"/>
<evidence type="ECO:0000256" key="1">
    <source>
        <dbReference type="SAM" id="Phobius"/>
    </source>
</evidence>
<protein>
    <submittedName>
        <fullName evidence="2">Uncharacterized protein</fullName>
    </submittedName>
</protein>
<evidence type="ECO:0000313" key="3">
    <source>
        <dbReference type="EMBL" id="KTE89783.1"/>
    </source>
</evidence>
<sequence length="136" mass="15232">MARQDQGKGRGESGYITLLILILLATFSAYGLEMYVKVHSENKIVRREVNSRQAIYGAEGGIEWAKVMLEKDPAFMGGTIGIGEGTVKVNVLAGEKNYTVTSLAQYGRAQRILKAELAKIDEQWLIMKYQEIHEHE</sequence>
<reference evidence="2" key="1">
    <citation type="submission" date="2014-07" db="EMBL/GenBank/DDBJ databases">
        <authorList>
            <person name="Hornung V.Bastian."/>
        </authorList>
    </citation>
    <scope>NUCLEOTIDE SEQUENCE</scope>
    <source>
        <strain evidence="2">PCE-S</strain>
    </source>
</reference>
<evidence type="ECO:0000313" key="2">
    <source>
        <dbReference type="EMBL" id="CDX02465.1"/>
    </source>
</evidence>
<keyword evidence="1" id="KW-0472">Membrane</keyword>
<reference evidence="3 4" key="2">
    <citation type="submission" date="2015-12" db="EMBL/GenBank/DDBJ databases">
        <title>Draft Genome Sequence of Desulfitobacterium hafniense Strain DH, a Sulfate-reducing Bacterium Isolated from Paddy Soils.</title>
        <authorList>
            <person name="Bao P."/>
            <person name="Zhang X."/>
            <person name="Li G."/>
        </authorList>
    </citation>
    <scope>NUCLEOTIDE SEQUENCE [LARGE SCALE GENOMIC DNA]</scope>
    <source>
        <strain evidence="3 4">DH</strain>
    </source>
</reference>
<dbReference type="EMBL" id="LOCK01000061">
    <property type="protein sequence ID" value="KTE89783.1"/>
    <property type="molecule type" value="Genomic_DNA"/>
</dbReference>
<accession>A0A098B270</accession>
<dbReference type="AlphaFoldDB" id="A0A098B270"/>
<keyword evidence="1" id="KW-0812">Transmembrane</keyword>
<feature type="transmembrane region" description="Helical" evidence="1">
    <location>
        <begin position="15"/>
        <end position="36"/>
    </location>
</feature>
<name>A0A098B270_DESHA</name>
<dbReference type="PATRIC" id="fig|49338.4.peg.2768"/>
<dbReference type="EMBL" id="LK996017">
    <property type="protein sequence ID" value="CDX02465.1"/>
    <property type="molecule type" value="Genomic_DNA"/>
</dbReference>
<keyword evidence="1" id="KW-1133">Transmembrane helix</keyword>
<dbReference type="Proteomes" id="UP000054623">
    <property type="component" value="Unassembled WGS sequence"/>
</dbReference>
<evidence type="ECO:0000313" key="4">
    <source>
        <dbReference type="Proteomes" id="UP000054623"/>
    </source>
</evidence>
<gene>
    <name evidence="3" type="ORF">AT727_10575</name>
    <name evidence="2" type="ORF">DPCES_2578</name>
</gene>
<dbReference type="RefSeq" id="WP_035213812.1">
    <property type="nucleotide sequence ID" value="NZ_CABKQQ010000029.1"/>
</dbReference>
<organism evidence="2">
    <name type="scientific">Desulfitobacterium hafniense</name>
    <name type="common">Desulfitobacterium frappieri</name>
    <dbReference type="NCBI Taxonomy" id="49338"/>
    <lineage>
        <taxon>Bacteria</taxon>
        <taxon>Bacillati</taxon>
        <taxon>Bacillota</taxon>
        <taxon>Clostridia</taxon>
        <taxon>Eubacteriales</taxon>
        <taxon>Desulfitobacteriaceae</taxon>
        <taxon>Desulfitobacterium</taxon>
    </lineage>
</organism>